<feature type="compositionally biased region" description="Low complexity" evidence="1">
    <location>
        <begin position="398"/>
        <end position="413"/>
    </location>
</feature>
<protein>
    <submittedName>
        <fullName evidence="2">Uncharacterized protein</fullName>
    </submittedName>
</protein>
<organism evidence="2 3">
    <name type="scientific">Diplogelasinospora grovesii</name>
    <dbReference type="NCBI Taxonomy" id="303347"/>
    <lineage>
        <taxon>Eukaryota</taxon>
        <taxon>Fungi</taxon>
        <taxon>Dikarya</taxon>
        <taxon>Ascomycota</taxon>
        <taxon>Pezizomycotina</taxon>
        <taxon>Sordariomycetes</taxon>
        <taxon>Sordariomycetidae</taxon>
        <taxon>Sordariales</taxon>
        <taxon>Diplogelasinosporaceae</taxon>
        <taxon>Diplogelasinospora</taxon>
    </lineage>
</organism>
<dbReference type="EMBL" id="MU853858">
    <property type="protein sequence ID" value="KAK3937289.1"/>
    <property type="molecule type" value="Genomic_DNA"/>
</dbReference>
<accession>A0AAN6N2P9</accession>
<evidence type="ECO:0000313" key="2">
    <source>
        <dbReference type="EMBL" id="KAK3937289.1"/>
    </source>
</evidence>
<evidence type="ECO:0000256" key="1">
    <source>
        <dbReference type="SAM" id="MobiDB-lite"/>
    </source>
</evidence>
<evidence type="ECO:0000313" key="3">
    <source>
        <dbReference type="Proteomes" id="UP001303473"/>
    </source>
</evidence>
<feature type="region of interest" description="Disordered" evidence="1">
    <location>
        <begin position="385"/>
        <end position="413"/>
    </location>
</feature>
<name>A0AAN6N2P9_9PEZI</name>
<proteinExistence type="predicted"/>
<dbReference type="Proteomes" id="UP001303473">
    <property type="component" value="Unassembled WGS sequence"/>
</dbReference>
<comment type="caution">
    <text evidence="2">The sequence shown here is derived from an EMBL/GenBank/DDBJ whole genome shotgun (WGS) entry which is preliminary data.</text>
</comment>
<gene>
    <name evidence="2" type="ORF">QBC46DRAFT_416516</name>
</gene>
<reference evidence="3" key="1">
    <citation type="journal article" date="2023" name="Mol. Phylogenet. Evol.">
        <title>Genome-scale phylogeny and comparative genomics of the fungal order Sordariales.</title>
        <authorList>
            <person name="Hensen N."/>
            <person name="Bonometti L."/>
            <person name="Westerberg I."/>
            <person name="Brannstrom I.O."/>
            <person name="Guillou S."/>
            <person name="Cros-Aarteil S."/>
            <person name="Calhoun S."/>
            <person name="Haridas S."/>
            <person name="Kuo A."/>
            <person name="Mondo S."/>
            <person name="Pangilinan J."/>
            <person name="Riley R."/>
            <person name="LaButti K."/>
            <person name="Andreopoulos B."/>
            <person name="Lipzen A."/>
            <person name="Chen C."/>
            <person name="Yan M."/>
            <person name="Daum C."/>
            <person name="Ng V."/>
            <person name="Clum A."/>
            <person name="Steindorff A."/>
            <person name="Ohm R.A."/>
            <person name="Martin F."/>
            <person name="Silar P."/>
            <person name="Natvig D.O."/>
            <person name="Lalanne C."/>
            <person name="Gautier V."/>
            <person name="Ament-Velasquez S.L."/>
            <person name="Kruys A."/>
            <person name="Hutchinson M.I."/>
            <person name="Powell A.J."/>
            <person name="Barry K."/>
            <person name="Miller A.N."/>
            <person name="Grigoriev I.V."/>
            <person name="Debuchy R."/>
            <person name="Gladieux P."/>
            <person name="Hiltunen Thoren M."/>
            <person name="Johannesson H."/>
        </authorList>
    </citation>
    <scope>NUCLEOTIDE SEQUENCE [LARGE SCALE GENOMIC DNA]</scope>
    <source>
        <strain evidence="3">CBS 340.73</strain>
    </source>
</reference>
<dbReference type="AlphaFoldDB" id="A0AAN6N2P9"/>
<keyword evidence="3" id="KW-1185">Reference proteome</keyword>
<sequence length="413" mass="45501">MLNRLSLENLIEISRHQAFSTAVKAVEICLDHLTDEPNTAYIATTYLGDMLAHGGEGGGAVEGRQNLEEEDQTSEKSGLEEDELILDRRAYDELLKDQKFMMGSGLATAYLVQAFSALSSTESVVVNNTSRPWGAAAQRRLTGLFPTNTMDDDYDSMEYVEWAIPAILSAIAASKMSLRRLDICPGWITTAISPDMLAFSKACQRYLQDLPASLTSLALVMSPASRMGKNDRWTSDFLGFMALFPDIQRLELTFAPRDENKRLSHIAQMLRLRNLQYFSIDAVDCAAEDLAIFLLGHKDTLKEVDLTSIGIPGGIAGWHSLLFTIRDKLSIKVLSMDHCASGYLDVFYRDVDGDSVVQLDDFTIKTEGDWSDIIGKITLGRPMPMGHGIQPAHSAPNSSSQTLQSTTSTAPKD</sequence>
<feature type="region of interest" description="Disordered" evidence="1">
    <location>
        <begin position="57"/>
        <end position="80"/>
    </location>
</feature>